<feature type="region of interest" description="Disordered" evidence="2">
    <location>
        <begin position="292"/>
        <end position="334"/>
    </location>
</feature>
<feature type="compositionally biased region" description="Basic and acidic residues" evidence="2">
    <location>
        <begin position="292"/>
        <end position="309"/>
    </location>
</feature>
<dbReference type="EMBL" id="BK016096">
    <property type="protein sequence ID" value="DAF94759.1"/>
    <property type="molecule type" value="Genomic_DNA"/>
</dbReference>
<evidence type="ECO:0000256" key="2">
    <source>
        <dbReference type="SAM" id="MobiDB-lite"/>
    </source>
</evidence>
<proteinExistence type="predicted"/>
<feature type="compositionally biased region" description="Basic and acidic residues" evidence="2">
    <location>
        <begin position="77"/>
        <end position="87"/>
    </location>
</feature>
<feature type="compositionally biased region" description="Polar residues" evidence="2">
    <location>
        <begin position="1"/>
        <end position="13"/>
    </location>
</feature>
<feature type="region of interest" description="Disordered" evidence="2">
    <location>
        <begin position="1"/>
        <end position="136"/>
    </location>
</feature>
<organism evidence="3">
    <name type="scientific">Podoviridae sp. ct9A73</name>
    <dbReference type="NCBI Taxonomy" id="2825225"/>
    <lineage>
        <taxon>Viruses</taxon>
        <taxon>Duplodnaviria</taxon>
        <taxon>Heunggongvirae</taxon>
        <taxon>Uroviricota</taxon>
        <taxon>Caudoviricetes</taxon>
    </lineage>
</organism>
<feature type="compositionally biased region" description="Basic and acidic residues" evidence="2">
    <location>
        <begin position="95"/>
        <end position="126"/>
    </location>
</feature>
<feature type="compositionally biased region" description="Acidic residues" evidence="2">
    <location>
        <begin position="28"/>
        <end position="40"/>
    </location>
</feature>
<evidence type="ECO:0000313" key="3">
    <source>
        <dbReference type="EMBL" id="DAF94759.1"/>
    </source>
</evidence>
<reference evidence="3" key="1">
    <citation type="journal article" date="2021" name="Proc. Natl. Acad. Sci. U.S.A.">
        <title>A Catalog of Tens of Thousands of Viruses from Human Metagenomes Reveals Hidden Associations with Chronic Diseases.</title>
        <authorList>
            <person name="Tisza M.J."/>
            <person name="Buck C.B."/>
        </authorList>
    </citation>
    <scope>NUCLEOTIDE SEQUENCE</scope>
    <source>
        <strain evidence="3">Ct9A73</strain>
    </source>
</reference>
<keyword evidence="1" id="KW-0175">Coiled coil</keyword>
<name>A0A8S5UJV9_9CAUD</name>
<sequence>MEVFTLASSNTDLSEMDFDALVEKAEAADQDDETTDQVEEQQDKPTTEEDNSGEGEVTAQKEGDESEETPEDEPDEKESGESKEESKAQGLSDEEFLKELERRGLKVAENKKEEPKKDDKPQPWEERPDEIDEKLWNKSTPEEKFIYNSLDYITVKGKDGEELSVKLPTQLPDDFEFASKRAEAQFYSAMSAQSSKAEKLMNKITSDREQTTKAEQEKAELDAIIADVDRLQDDGIVPKIKAKPGTEEFNTDPSVQLVNKILDFRDEYNRRHKGENISSYTAGLLYKAKNPKEFETEDDKRRASQDKSRQKAASRVASKTTSANRPEYNTKAFSRNASLTDIADYYADQL</sequence>
<feature type="coiled-coil region" evidence="1">
    <location>
        <begin position="197"/>
        <end position="234"/>
    </location>
</feature>
<accession>A0A8S5UJV9</accession>
<evidence type="ECO:0000256" key="1">
    <source>
        <dbReference type="SAM" id="Coils"/>
    </source>
</evidence>
<protein>
    <submittedName>
        <fullName evidence="3">Uncharacterized protein</fullName>
    </submittedName>
</protein>
<feature type="compositionally biased region" description="Acidic residues" evidence="2">
    <location>
        <begin position="64"/>
        <end position="76"/>
    </location>
</feature>